<evidence type="ECO:0000313" key="3">
    <source>
        <dbReference type="Proteomes" id="UP001151760"/>
    </source>
</evidence>
<name>A0ABQ5EAC4_9ASTR</name>
<feature type="compositionally biased region" description="Polar residues" evidence="1">
    <location>
        <begin position="112"/>
        <end position="133"/>
    </location>
</feature>
<keyword evidence="3" id="KW-1185">Reference proteome</keyword>
<gene>
    <name evidence="2" type="ORF">Tco_0973953</name>
</gene>
<evidence type="ECO:0000256" key="1">
    <source>
        <dbReference type="SAM" id="MobiDB-lite"/>
    </source>
</evidence>
<accession>A0ABQ5EAC4</accession>
<dbReference type="Proteomes" id="UP001151760">
    <property type="component" value="Unassembled WGS sequence"/>
</dbReference>
<feature type="region of interest" description="Disordered" evidence="1">
    <location>
        <begin position="79"/>
        <end position="98"/>
    </location>
</feature>
<sequence>MYSMILYLVQCESLCRIPVFSPLTRCDRLVIRAKVMSTPAYVDLETITQADGAQSSLVPVHLPDDPYVAVRQAQLVDTDIESNPEEAPSRAEDSQPLGSRVPLMSEEFEASEPSSTRTVSSNSLVLSDSTTPLSPDHPLTHVSPTPTPTRVSYHRMIARMTVHVQPAMSPGHSTKVAEAMALSDSAFRKRYRSSYETPSSSSSLTLPVQKRYRGTSEVILDTDSKGDELGEDNTEEDVEDESHGLDDESHGLDDESQGLDDESQGLDDEEEEEEAALEGQQQAVPVVDTSASEPLGLGYRAARHRALESTEEIAPSTYEPTLVAWVDPEDGRVYTDIPTYAPPAAPVQTPPSPEWSSCSLPISPSSPVVPSPIALLVATTTAIISVDEDHFWRFRSLEREQERATVTFGALWRPVLALEAWVGHVDTRMADMSRDRYDDHRLIHDMLVQQAAMQRELQEMKGRVTALEQERGHRES</sequence>
<feature type="compositionally biased region" description="Basic and acidic residues" evidence="1">
    <location>
        <begin position="241"/>
        <end position="253"/>
    </location>
</feature>
<dbReference type="EMBL" id="BQNB010016099">
    <property type="protein sequence ID" value="GJT47796.1"/>
    <property type="molecule type" value="Genomic_DNA"/>
</dbReference>
<feature type="compositionally biased region" description="Acidic residues" evidence="1">
    <location>
        <begin position="254"/>
        <end position="276"/>
    </location>
</feature>
<proteinExistence type="predicted"/>
<organism evidence="2 3">
    <name type="scientific">Tanacetum coccineum</name>
    <dbReference type="NCBI Taxonomy" id="301880"/>
    <lineage>
        <taxon>Eukaryota</taxon>
        <taxon>Viridiplantae</taxon>
        <taxon>Streptophyta</taxon>
        <taxon>Embryophyta</taxon>
        <taxon>Tracheophyta</taxon>
        <taxon>Spermatophyta</taxon>
        <taxon>Magnoliopsida</taxon>
        <taxon>eudicotyledons</taxon>
        <taxon>Gunneridae</taxon>
        <taxon>Pentapetalae</taxon>
        <taxon>asterids</taxon>
        <taxon>campanulids</taxon>
        <taxon>Asterales</taxon>
        <taxon>Asteraceae</taxon>
        <taxon>Asteroideae</taxon>
        <taxon>Anthemideae</taxon>
        <taxon>Anthemidinae</taxon>
        <taxon>Tanacetum</taxon>
    </lineage>
</organism>
<feature type="region of interest" description="Disordered" evidence="1">
    <location>
        <begin position="107"/>
        <end position="148"/>
    </location>
</feature>
<reference evidence="2" key="2">
    <citation type="submission" date="2022-01" db="EMBL/GenBank/DDBJ databases">
        <authorList>
            <person name="Yamashiro T."/>
            <person name="Shiraishi A."/>
            <person name="Satake H."/>
            <person name="Nakayama K."/>
        </authorList>
    </citation>
    <scope>NUCLEOTIDE SEQUENCE</scope>
</reference>
<protein>
    <submittedName>
        <fullName evidence="2">Uncharacterized protein</fullName>
    </submittedName>
</protein>
<comment type="caution">
    <text evidence="2">The sequence shown here is derived from an EMBL/GenBank/DDBJ whole genome shotgun (WGS) entry which is preliminary data.</text>
</comment>
<feature type="region of interest" description="Disordered" evidence="1">
    <location>
        <begin position="216"/>
        <end position="282"/>
    </location>
</feature>
<reference evidence="2" key="1">
    <citation type="journal article" date="2022" name="Int. J. Mol. Sci.">
        <title>Draft Genome of Tanacetum Coccineum: Genomic Comparison of Closely Related Tanacetum-Family Plants.</title>
        <authorList>
            <person name="Yamashiro T."/>
            <person name="Shiraishi A."/>
            <person name="Nakayama K."/>
            <person name="Satake H."/>
        </authorList>
    </citation>
    <scope>NUCLEOTIDE SEQUENCE</scope>
</reference>
<feature type="compositionally biased region" description="Acidic residues" evidence="1">
    <location>
        <begin position="229"/>
        <end position="240"/>
    </location>
</feature>
<evidence type="ECO:0000313" key="2">
    <source>
        <dbReference type="EMBL" id="GJT47796.1"/>
    </source>
</evidence>